<dbReference type="AlphaFoldDB" id="A0A9W6LZG2"/>
<dbReference type="InterPro" id="IPR032528">
    <property type="entry name" value="Ribosom_S30AE_C"/>
</dbReference>
<dbReference type="Gene3D" id="3.30.160.100">
    <property type="entry name" value="Ribosome hibernation promotion factor-like"/>
    <property type="match status" value="1"/>
</dbReference>
<dbReference type="PANTHER" id="PTHR33231:SF1">
    <property type="entry name" value="30S RIBOSOMAL PROTEIN"/>
    <property type="match status" value="1"/>
</dbReference>
<dbReference type="SUPFAM" id="SSF69754">
    <property type="entry name" value="Ribosome binding protein Y (YfiA homologue)"/>
    <property type="match status" value="1"/>
</dbReference>
<dbReference type="FunFam" id="3.30.505.50:FF:000002">
    <property type="entry name" value="Ribosome hibernation promoting factor"/>
    <property type="match status" value="1"/>
</dbReference>
<dbReference type="InterPro" id="IPR034694">
    <property type="entry name" value="HPF_long/plastid"/>
</dbReference>
<evidence type="ECO:0000256" key="1">
    <source>
        <dbReference type="ARBA" id="ARBA00022490"/>
    </source>
</evidence>
<accession>A0A9W6LZG2</accession>
<comment type="function">
    <text evidence="3">Required for dimerization of active 70S ribosomes into 100S ribosomes in stationary phase; 100S ribosomes are translationally inactive and sometimes present during exponential growth.</text>
</comment>
<evidence type="ECO:0000313" key="5">
    <source>
        <dbReference type="EMBL" id="GLJ75602.1"/>
    </source>
</evidence>
<comment type="caution">
    <text evidence="5">The sequence shown here is derived from an EMBL/GenBank/DDBJ whole genome shotgun (WGS) entry which is preliminary data.</text>
</comment>
<evidence type="ECO:0000259" key="4">
    <source>
        <dbReference type="Pfam" id="PF16321"/>
    </source>
</evidence>
<proteinExistence type="inferred from homology"/>
<dbReference type="HAMAP" id="MF_00839">
    <property type="entry name" value="HPF"/>
    <property type="match status" value="1"/>
</dbReference>
<dbReference type="PANTHER" id="PTHR33231">
    <property type="entry name" value="30S RIBOSOMAL PROTEIN"/>
    <property type="match status" value="1"/>
</dbReference>
<reference evidence="5" key="1">
    <citation type="journal article" date="2014" name="Int. J. Syst. Evol. Microbiol.">
        <title>Complete genome sequence of Corynebacterium casei LMG S-19264T (=DSM 44701T), isolated from a smear-ripened cheese.</title>
        <authorList>
            <consortium name="US DOE Joint Genome Institute (JGI-PGF)"/>
            <person name="Walter F."/>
            <person name="Albersmeier A."/>
            <person name="Kalinowski J."/>
            <person name="Ruckert C."/>
        </authorList>
    </citation>
    <scope>NUCLEOTIDE SEQUENCE</scope>
    <source>
        <strain evidence="5">VKM Ac-1401</strain>
    </source>
</reference>
<comment type="similarity">
    <text evidence="3">Belongs to the HPF/YfiA ribosome-associated protein family. Long HPF subfamily.</text>
</comment>
<keyword evidence="6" id="KW-1185">Reference proteome</keyword>
<dbReference type="InterPro" id="IPR003489">
    <property type="entry name" value="RHF/RaiA"/>
</dbReference>
<gene>
    <name evidence="3" type="primary">hpf</name>
    <name evidence="5" type="ORF">GCM10017584_11760</name>
</gene>
<dbReference type="GO" id="GO:0045900">
    <property type="term" value="P:negative regulation of translational elongation"/>
    <property type="evidence" value="ECO:0007669"/>
    <property type="project" value="TreeGrafter"/>
</dbReference>
<comment type="subunit">
    <text evidence="3">Interacts with 100S ribosomes.</text>
</comment>
<dbReference type="Pfam" id="PF02482">
    <property type="entry name" value="Ribosomal_S30AE"/>
    <property type="match status" value="1"/>
</dbReference>
<evidence type="ECO:0000313" key="6">
    <source>
        <dbReference type="Proteomes" id="UP001142372"/>
    </source>
</evidence>
<keyword evidence="1 3" id="KW-0963">Cytoplasm</keyword>
<dbReference type="GO" id="GO:0022627">
    <property type="term" value="C:cytosolic small ribosomal subunit"/>
    <property type="evidence" value="ECO:0007669"/>
    <property type="project" value="TreeGrafter"/>
</dbReference>
<evidence type="ECO:0000256" key="2">
    <source>
        <dbReference type="ARBA" id="ARBA00022845"/>
    </source>
</evidence>
<dbReference type="CDD" id="cd00552">
    <property type="entry name" value="RaiA"/>
    <property type="match status" value="1"/>
</dbReference>
<comment type="subcellular location">
    <subcellularLocation>
        <location evidence="3">Cytoplasm</location>
    </subcellularLocation>
</comment>
<dbReference type="Gene3D" id="3.30.505.50">
    <property type="entry name" value="Sigma 54 modulation/S30EA ribosomal protein, C-terminal domain"/>
    <property type="match status" value="1"/>
</dbReference>
<evidence type="ECO:0000256" key="3">
    <source>
        <dbReference type="HAMAP-Rule" id="MF_00839"/>
    </source>
</evidence>
<keyword evidence="2 3" id="KW-0810">Translation regulation</keyword>
<sequence length="234" mass="25971">MDINIIGRNLDITDRFREYATEKAAKVSHLAERAISFEIKVSRHNEKSGGQNGDDRVELTLVGPKAVVRSEATGTDKYAAFDIALGKLLERVRRAKDRRKVHRGQHRPTSLREASTDGFSTVGISAAPVAVLDQVRTGSIPVVSDEAEAAVEAEDEYCPVVIRQKVFASVPMTVDDALYYMELVGHDFYLFIDQESARPSVVYRRKGWDYGVIALDEEAEELQEVATASRKLGS</sequence>
<feature type="domain" description="Sigma 54 modulation/S30EA ribosomal protein C-terminal" evidence="4">
    <location>
        <begin position="159"/>
        <end position="212"/>
    </location>
</feature>
<dbReference type="EMBL" id="BSEN01000004">
    <property type="protein sequence ID" value="GLJ75602.1"/>
    <property type="molecule type" value="Genomic_DNA"/>
</dbReference>
<organism evidence="5 6">
    <name type="scientific">Leifsonia poae</name>
    <dbReference type="NCBI Taxonomy" id="110933"/>
    <lineage>
        <taxon>Bacteria</taxon>
        <taxon>Bacillati</taxon>
        <taxon>Actinomycetota</taxon>
        <taxon>Actinomycetes</taxon>
        <taxon>Micrococcales</taxon>
        <taxon>Microbacteriaceae</taxon>
        <taxon>Leifsonia</taxon>
    </lineage>
</organism>
<dbReference type="NCBIfam" id="TIGR00741">
    <property type="entry name" value="yfiA"/>
    <property type="match status" value="1"/>
</dbReference>
<dbReference type="Pfam" id="PF16321">
    <property type="entry name" value="Ribosom_S30AE_C"/>
    <property type="match status" value="1"/>
</dbReference>
<reference evidence="5" key="2">
    <citation type="submission" date="2023-01" db="EMBL/GenBank/DDBJ databases">
        <authorList>
            <person name="Sun Q."/>
            <person name="Evtushenko L."/>
        </authorList>
    </citation>
    <scope>NUCLEOTIDE SEQUENCE</scope>
    <source>
        <strain evidence="5">VKM Ac-1401</strain>
    </source>
</reference>
<dbReference type="InterPro" id="IPR036567">
    <property type="entry name" value="RHF-like"/>
</dbReference>
<dbReference type="InterPro" id="IPR038416">
    <property type="entry name" value="Ribosom_S30AE_C_sf"/>
</dbReference>
<protein>
    <recommendedName>
        <fullName evidence="3">Ribosome hibernation promoting factor</fullName>
        <shortName evidence="3">HPF</shortName>
    </recommendedName>
</protein>
<name>A0A9W6LZG2_9MICO</name>
<dbReference type="GO" id="GO:0043024">
    <property type="term" value="F:ribosomal small subunit binding"/>
    <property type="evidence" value="ECO:0007669"/>
    <property type="project" value="TreeGrafter"/>
</dbReference>
<dbReference type="Proteomes" id="UP001142372">
    <property type="component" value="Unassembled WGS sequence"/>
</dbReference>
<dbReference type="InterPro" id="IPR050574">
    <property type="entry name" value="HPF/YfiA_ribosome-assoc"/>
</dbReference>
<dbReference type="RefSeq" id="WP_271176287.1">
    <property type="nucleotide sequence ID" value="NZ_BAAAJO010000004.1"/>
</dbReference>